<dbReference type="InterPro" id="IPR036390">
    <property type="entry name" value="WH_DNA-bd_sf"/>
</dbReference>
<dbReference type="GO" id="GO:0006950">
    <property type="term" value="P:response to stress"/>
    <property type="evidence" value="ECO:0007669"/>
    <property type="project" value="TreeGrafter"/>
</dbReference>
<dbReference type="PANTHER" id="PTHR33164">
    <property type="entry name" value="TRANSCRIPTIONAL REGULATOR, MARR FAMILY"/>
    <property type="match status" value="1"/>
</dbReference>
<comment type="caution">
    <text evidence="3">The sequence shown here is derived from an EMBL/GenBank/DDBJ whole genome shotgun (WGS) entry which is preliminary data.</text>
</comment>
<dbReference type="GO" id="GO:0003700">
    <property type="term" value="F:DNA-binding transcription factor activity"/>
    <property type="evidence" value="ECO:0007669"/>
    <property type="project" value="InterPro"/>
</dbReference>
<protein>
    <submittedName>
        <fullName evidence="3">MarR family transcriptional regulator</fullName>
    </submittedName>
</protein>
<dbReference type="EMBL" id="WMBA01000121">
    <property type="protein sequence ID" value="MTD59629.1"/>
    <property type="molecule type" value="Genomic_DNA"/>
</dbReference>
<dbReference type="Pfam" id="PF12802">
    <property type="entry name" value="MarR_2"/>
    <property type="match status" value="1"/>
</dbReference>
<name>A0A6N7ZD76_9PSEU</name>
<dbReference type="Gene3D" id="1.10.10.10">
    <property type="entry name" value="Winged helix-like DNA-binding domain superfamily/Winged helix DNA-binding domain"/>
    <property type="match status" value="1"/>
</dbReference>
<evidence type="ECO:0000313" key="3">
    <source>
        <dbReference type="EMBL" id="MTD59629.1"/>
    </source>
</evidence>
<accession>A0A6N7ZD76</accession>
<dbReference type="OrthoDB" id="8635520at2"/>
<dbReference type="InterPro" id="IPR036388">
    <property type="entry name" value="WH-like_DNA-bd_sf"/>
</dbReference>
<proteinExistence type="predicted"/>
<dbReference type="SMART" id="SM00347">
    <property type="entry name" value="HTH_MARR"/>
    <property type="match status" value="1"/>
</dbReference>
<dbReference type="SUPFAM" id="SSF46785">
    <property type="entry name" value="Winged helix' DNA-binding domain"/>
    <property type="match status" value="1"/>
</dbReference>
<dbReference type="PANTHER" id="PTHR33164:SF99">
    <property type="entry name" value="MARR FAMILY REGULATORY PROTEIN"/>
    <property type="match status" value="1"/>
</dbReference>
<dbReference type="AlphaFoldDB" id="A0A6N7ZD76"/>
<feature type="region of interest" description="Disordered" evidence="1">
    <location>
        <begin position="1"/>
        <end position="36"/>
    </location>
</feature>
<dbReference type="InterPro" id="IPR000835">
    <property type="entry name" value="HTH_MarR-typ"/>
</dbReference>
<sequence>MRNGGGRARVRHDGPVGTPDGARVRRAGRGRGEQAVNETATRAWARMRELVVERHDRRKEVVDTLGMSFVKAKALRFLAAHPMTMRELAEQLLTDRPYATVLVDDLERRGLVARAVHPDDRRSKIVTPTAAGRAAAAAASEILGRPPAGLLELSERDLSTLDEILARISD</sequence>
<organism evidence="3 4">
    <name type="scientific">Amycolatopsis pithecellobii</name>
    <dbReference type="NCBI Taxonomy" id="664692"/>
    <lineage>
        <taxon>Bacteria</taxon>
        <taxon>Bacillati</taxon>
        <taxon>Actinomycetota</taxon>
        <taxon>Actinomycetes</taxon>
        <taxon>Pseudonocardiales</taxon>
        <taxon>Pseudonocardiaceae</taxon>
        <taxon>Amycolatopsis</taxon>
    </lineage>
</organism>
<keyword evidence="4" id="KW-1185">Reference proteome</keyword>
<evidence type="ECO:0000313" key="4">
    <source>
        <dbReference type="Proteomes" id="UP000440096"/>
    </source>
</evidence>
<feature type="domain" description="HTH marR-type" evidence="2">
    <location>
        <begin position="33"/>
        <end position="170"/>
    </location>
</feature>
<evidence type="ECO:0000259" key="2">
    <source>
        <dbReference type="PROSITE" id="PS50995"/>
    </source>
</evidence>
<dbReference type="InterPro" id="IPR039422">
    <property type="entry name" value="MarR/SlyA-like"/>
</dbReference>
<dbReference type="Proteomes" id="UP000440096">
    <property type="component" value="Unassembled WGS sequence"/>
</dbReference>
<reference evidence="3 4" key="1">
    <citation type="submission" date="2019-11" db="EMBL/GenBank/DDBJ databases">
        <title>Draft genome of Amycolatopsis RM579.</title>
        <authorList>
            <person name="Duangmal K."/>
            <person name="Mingma R."/>
        </authorList>
    </citation>
    <scope>NUCLEOTIDE SEQUENCE [LARGE SCALE GENOMIC DNA]</scope>
    <source>
        <strain evidence="3 4">RM579</strain>
    </source>
</reference>
<evidence type="ECO:0000256" key="1">
    <source>
        <dbReference type="SAM" id="MobiDB-lite"/>
    </source>
</evidence>
<dbReference type="PROSITE" id="PS50995">
    <property type="entry name" value="HTH_MARR_2"/>
    <property type="match status" value="1"/>
</dbReference>
<dbReference type="PRINTS" id="PR00598">
    <property type="entry name" value="HTHMARR"/>
</dbReference>
<gene>
    <name evidence="3" type="ORF">GKO32_37425</name>
</gene>